<evidence type="ECO:0000313" key="2">
    <source>
        <dbReference type="Proteomes" id="UP000693672"/>
    </source>
</evidence>
<gene>
    <name evidence="1" type="ORF">PAESOLCIP111_00725</name>
</gene>
<comment type="caution">
    <text evidence="1">The sequence shown here is derived from an EMBL/GenBank/DDBJ whole genome shotgun (WGS) entry which is preliminary data.</text>
</comment>
<dbReference type="AlphaFoldDB" id="A0A916JUM5"/>
<dbReference type="Proteomes" id="UP000693672">
    <property type="component" value="Unassembled WGS sequence"/>
</dbReference>
<reference evidence="1" key="1">
    <citation type="submission" date="2021-06" db="EMBL/GenBank/DDBJ databases">
        <authorList>
            <person name="Criscuolo A."/>
        </authorList>
    </citation>
    <scope>NUCLEOTIDE SEQUENCE</scope>
    <source>
        <strain evidence="1">CIP111600</strain>
    </source>
</reference>
<protein>
    <recommendedName>
        <fullName evidence="3">GNAT family N-acetyltransferase</fullName>
    </recommendedName>
</protein>
<sequence length="51" mass="5934">MPRNIPSVRVVEKNGLRLEGLAKRYLQINGVWEDHAIYAITAEEWPEREQG</sequence>
<keyword evidence="2" id="KW-1185">Reference proteome</keyword>
<organism evidence="1 2">
    <name type="scientific">Paenibacillus solanacearum</name>
    <dbReference type="NCBI Taxonomy" id="2048548"/>
    <lineage>
        <taxon>Bacteria</taxon>
        <taxon>Bacillati</taxon>
        <taxon>Bacillota</taxon>
        <taxon>Bacilli</taxon>
        <taxon>Bacillales</taxon>
        <taxon>Paenibacillaceae</taxon>
        <taxon>Paenibacillus</taxon>
    </lineage>
</organism>
<name>A0A916JUM5_9BACL</name>
<accession>A0A916JUM5</accession>
<dbReference type="EMBL" id="CAJVAS010000002">
    <property type="protein sequence ID" value="CAG7604675.1"/>
    <property type="molecule type" value="Genomic_DNA"/>
</dbReference>
<evidence type="ECO:0008006" key="3">
    <source>
        <dbReference type="Google" id="ProtNLM"/>
    </source>
</evidence>
<evidence type="ECO:0000313" key="1">
    <source>
        <dbReference type="EMBL" id="CAG7604675.1"/>
    </source>
</evidence>
<proteinExistence type="predicted"/>